<dbReference type="EMBL" id="JAOB01000013">
    <property type="protein sequence ID" value="EUA69002.1"/>
    <property type="molecule type" value="Genomic_DNA"/>
</dbReference>
<dbReference type="AlphaFoldDB" id="X8DK25"/>
<proteinExistence type="predicted"/>
<comment type="caution">
    <text evidence="2">The sequence shown here is derived from an EMBL/GenBank/DDBJ whole genome shotgun (WGS) entry which is preliminary data.</text>
</comment>
<evidence type="ECO:0000313" key="2">
    <source>
        <dbReference type="EMBL" id="EUA69002.1"/>
    </source>
</evidence>
<sequence>MNWQRQSRASRTEISVGGVRGVAKPDRSPEFCKALIQLRRSKFITSQLYQQIISSGQ</sequence>
<evidence type="ECO:0000256" key="1">
    <source>
        <dbReference type="SAM" id="MobiDB-lite"/>
    </source>
</evidence>
<accession>X8DK25</accession>
<name>X8DK25_MYCXE</name>
<protein>
    <submittedName>
        <fullName evidence="2">Uncharacterized protein</fullName>
    </submittedName>
</protein>
<reference evidence="2" key="1">
    <citation type="submission" date="2014-01" db="EMBL/GenBank/DDBJ databases">
        <authorList>
            <person name="Brown-Elliot B."/>
            <person name="Wallace R."/>
            <person name="Lenaerts A."/>
            <person name="Ordway D."/>
            <person name="DeGroote M.A."/>
            <person name="Parker T."/>
            <person name="Sizemore C."/>
            <person name="Tallon L.J."/>
            <person name="Sadzewicz L.K."/>
            <person name="Sengamalay N."/>
            <person name="Fraser C.M."/>
            <person name="Hine E."/>
            <person name="Shefchek K.A."/>
            <person name="Das S.P."/>
            <person name="Tettelin H."/>
        </authorList>
    </citation>
    <scope>NUCLEOTIDE SEQUENCE [LARGE SCALE GENOMIC DNA]</scope>
    <source>
        <strain evidence="2">4042</strain>
    </source>
</reference>
<feature type="compositionally biased region" description="Polar residues" evidence="1">
    <location>
        <begin position="1"/>
        <end position="13"/>
    </location>
</feature>
<feature type="region of interest" description="Disordered" evidence="1">
    <location>
        <begin position="1"/>
        <end position="22"/>
    </location>
</feature>
<organism evidence="2">
    <name type="scientific">Mycobacterium xenopi 4042</name>
    <dbReference type="NCBI Taxonomy" id="1299334"/>
    <lineage>
        <taxon>Bacteria</taxon>
        <taxon>Bacillati</taxon>
        <taxon>Actinomycetota</taxon>
        <taxon>Actinomycetes</taxon>
        <taxon>Mycobacteriales</taxon>
        <taxon>Mycobacteriaceae</taxon>
        <taxon>Mycobacterium</taxon>
    </lineage>
</organism>
<gene>
    <name evidence="2" type="ORF">I553_2190</name>
</gene>